<feature type="transmembrane region" description="Helical" evidence="13">
    <location>
        <begin position="178"/>
        <end position="198"/>
    </location>
</feature>
<name>A0ABV3TDX9_9GAMM</name>
<evidence type="ECO:0000256" key="6">
    <source>
        <dbReference type="ARBA" id="ARBA00022519"/>
    </source>
</evidence>
<accession>A0ABV3TDX9</accession>
<feature type="domain" description="ABC3 transporter permease C-terminal" evidence="14">
    <location>
        <begin position="182"/>
        <end position="297"/>
    </location>
</feature>
<comment type="similarity">
    <text evidence="2 12">Belongs to the ABC-4 integral membrane protein family. FtsX subfamily.</text>
</comment>
<evidence type="ECO:0000313" key="17">
    <source>
        <dbReference type="Proteomes" id="UP001556709"/>
    </source>
</evidence>
<evidence type="ECO:0000256" key="11">
    <source>
        <dbReference type="ARBA" id="ARBA00023306"/>
    </source>
</evidence>
<dbReference type="Pfam" id="PF18075">
    <property type="entry name" value="FtsX_ECD"/>
    <property type="match status" value="1"/>
</dbReference>
<dbReference type="InterPro" id="IPR040690">
    <property type="entry name" value="FtsX_ECD"/>
</dbReference>
<dbReference type="PANTHER" id="PTHR47755:SF1">
    <property type="entry name" value="CELL DIVISION PROTEIN FTSX"/>
    <property type="match status" value="1"/>
</dbReference>
<dbReference type="Pfam" id="PF02687">
    <property type="entry name" value="FtsX"/>
    <property type="match status" value="1"/>
</dbReference>
<evidence type="ECO:0000256" key="4">
    <source>
        <dbReference type="ARBA" id="ARBA00021907"/>
    </source>
</evidence>
<evidence type="ECO:0000256" key="13">
    <source>
        <dbReference type="SAM" id="Phobius"/>
    </source>
</evidence>
<sequence length="306" mass="32371">MAAMKRGLELHRRAARESLEQWRQRPVANGLTTAVIGIALALPAGFFILTDNLQAVSANWQGAPKASVFLVPGAPTSSHEATARAVEAMDTITAVELIHPDEALEAFEKAAGMSETLAMLETNPLPAVVVGEIRQGLTSADIDRLTERLAALPDVDEVQVDREWLQRLNAVVAMVDRISLLIASTLALAVVLVVGNTIRLDIENRRAAIEISKLIGGTDAFVRRPFLYTGLWYGAAGGLLALFILMIGLLAMAGPARELAAIYDGIQPPGGPGLSSALTIIGSGLALGLAGAWLAVGRHLAEIEPR</sequence>
<comment type="subunit">
    <text evidence="3">Forms a membrane-associated complex with FtsE.</text>
</comment>
<comment type="caution">
    <text evidence="16">The sequence shown here is derived from an EMBL/GenBank/DDBJ whole genome shotgun (WGS) entry which is preliminary data.</text>
</comment>
<dbReference type="InterPro" id="IPR003838">
    <property type="entry name" value="ABC3_permease_C"/>
</dbReference>
<evidence type="ECO:0000259" key="14">
    <source>
        <dbReference type="Pfam" id="PF02687"/>
    </source>
</evidence>
<evidence type="ECO:0000256" key="5">
    <source>
        <dbReference type="ARBA" id="ARBA00022475"/>
    </source>
</evidence>
<organism evidence="16 17">
    <name type="scientific">Spiribacter pallidus</name>
    <dbReference type="NCBI Taxonomy" id="1987936"/>
    <lineage>
        <taxon>Bacteria</taxon>
        <taxon>Pseudomonadati</taxon>
        <taxon>Pseudomonadota</taxon>
        <taxon>Gammaproteobacteria</taxon>
        <taxon>Chromatiales</taxon>
        <taxon>Ectothiorhodospiraceae</taxon>
        <taxon>Spiribacter</taxon>
    </lineage>
</organism>
<protein>
    <recommendedName>
        <fullName evidence="4 12">Cell division protein FtsX</fullName>
    </recommendedName>
</protein>
<keyword evidence="8 13" id="KW-0812">Transmembrane</keyword>
<evidence type="ECO:0000256" key="12">
    <source>
        <dbReference type="PIRNR" id="PIRNR003097"/>
    </source>
</evidence>
<dbReference type="NCBIfam" id="TIGR00439">
    <property type="entry name" value="FtsX_Gneg"/>
    <property type="match status" value="1"/>
</dbReference>
<dbReference type="InterPro" id="IPR047590">
    <property type="entry name" value="FtsX_proteobact-type"/>
</dbReference>
<dbReference type="RefSeq" id="WP_367959557.1">
    <property type="nucleotide sequence ID" value="NZ_JBAKFK010000004.1"/>
</dbReference>
<proteinExistence type="inferred from homology"/>
<evidence type="ECO:0000256" key="1">
    <source>
        <dbReference type="ARBA" id="ARBA00004429"/>
    </source>
</evidence>
<keyword evidence="9 13" id="KW-1133">Transmembrane helix</keyword>
<feature type="transmembrane region" description="Helical" evidence="13">
    <location>
        <begin position="273"/>
        <end position="296"/>
    </location>
</feature>
<evidence type="ECO:0000256" key="10">
    <source>
        <dbReference type="ARBA" id="ARBA00023136"/>
    </source>
</evidence>
<gene>
    <name evidence="16" type="primary">ftsX</name>
    <name evidence="16" type="ORF">V6X73_08825</name>
</gene>
<keyword evidence="7 12" id="KW-0132">Cell division</keyword>
<keyword evidence="6 12" id="KW-0997">Cell inner membrane</keyword>
<dbReference type="PANTHER" id="PTHR47755">
    <property type="entry name" value="CELL DIVISION PROTEIN FTSX"/>
    <property type="match status" value="1"/>
</dbReference>
<evidence type="ECO:0000256" key="7">
    <source>
        <dbReference type="ARBA" id="ARBA00022618"/>
    </source>
</evidence>
<evidence type="ECO:0000313" key="16">
    <source>
        <dbReference type="EMBL" id="MEX0469828.1"/>
    </source>
</evidence>
<dbReference type="EMBL" id="JBAKFM010000004">
    <property type="protein sequence ID" value="MEX0469828.1"/>
    <property type="molecule type" value="Genomic_DNA"/>
</dbReference>
<keyword evidence="10 12" id="KW-0472">Membrane</keyword>
<evidence type="ECO:0000256" key="9">
    <source>
        <dbReference type="ARBA" id="ARBA00022989"/>
    </source>
</evidence>
<feature type="transmembrane region" description="Helical" evidence="13">
    <location>
        <begin position="27"/>
        <end position="49"/>
    </location>
</feature>
<keyword evidence="17" id="KW-1185">Reference proteome</keyword>
<feature type="transmembrane region" description="Helical" evidence="13">
    <location>
        <begin position="231"/>
        <end position="253"/>
    </location>
</feature>
<comment type="function">
    <text evidence="12">Part of the ABC transporter FtsEX involved in cellular division.</text>
</comment>
<reference evidence="16 17" key="1">
    <citation type="submission" date="2024-02" db="EMBL/GenBank/DDBJ databases">
        <title>New especies of Spiribacter isolated from saline water.</title>
        <authorList>
            <person name="Leon M.J."/>
            <person name="De La Haba R."/>
            <person name="Sanchez-Porro C."/>
            <person name="Ventosa A."/>
        </authorList>
    </citation>
    <scope>NUCLEOTIDE SEQUENCE [LARGE SCALE GENOMIC DNA]</scope>
    <source>
        <strain evidence="17">ag22IC6-390</strain>
    </source>
</reference>
<evidence type="ECO:0000256" key="2">
    <source>
        <dbReference type="ARBA" id="ARBA00007379"/>
    </source>
</evidence>
<evidence type="ECO:0000256" key="3">
    <source>
        <dbReference type="ARBA" id="ARBA00011160"/>
    </source>
</evidence>
<feature type="domain" description="FtsX extracellular" evidence="15">
    <location>
        <begin position="67"/>
        <end position="158"/>
    </location>
</feature>
<dbReference type="InterPro" id="IPR004513">
    <property type="entry name" value="FtsX"/>
</dbReference>
<keyword evidence="5 12" id="KW-1003">Cell membrane</keyword>
<dbReference type="Proteomes" id="UP001556709">
    <property type="component" value="Unassembled WGS sequence"/>
</dbReference>
<evidence type="ECO:0000256" key="8">
    <source>
        <dbReference type="ARBA" id="ARBA00022692"/>
    </source>
</evidence>
<keyword evidence="11 12" id="KW-0131">Cell cycle</keyword>
<dbReference type="Gene3D" id="3.30.70.3040">
    <property type="match status" value="1"/>
</dbReference>
<dbReference type="PIRSF" id="PIRSF003097">
    <property type="entry name" value="FtsX"/>
    <property type="match status" value="1"/>
</dbReference>
<comment type="subcellular location">
    <subcellularLocation>
        <location evidence="1">Cell inner membrane</location>
        <topology evidence="1">Multi-pass membrane protein</topology>
    </subcellularLocation>
</comment>
<evidence type="ECO:0000259" key="15">
    <source>
        <dbReference type="Pfam" id="PF18075"/>
    </source>
</evidence>